<reference evidence="2" key="1">
    <citation type="submission" date="2021-03" db="EMBL/GenBank/DDBJ databases">
        <authorList>
            <person name="Tagirdzhanova G."/>
        </authorList>
    </citation>
    <scope>NUCLEOTIDE SEQUENCE</scope>
</reference>
<feature type="transmembrane region" description="Helical" evidence="1">
    <location>
        <begin position="265"/>
        <end position="282"/>
    </location>
</feature>
<evidence type="ECO:0000313" key="3">
    <source>
        <dbReference type="Proteomes" id="UP000664203"/>
    </source>
</evidence>
<feature type="transmembrane region" description="Helical" evidence="1">
    <location>
        <begin position="435"/>
        <end position="458"/>
    </location>
</feature>
<comment type="caution">
    <text evidence="2">The sequence shown here is derived from an EMBL/GenBank/DDBJ whole genome shotgun (WGS) entry which is preliminary data.</text>
</comment>
<feature type="transmembrane region" description="Helical" evidence="1">
    <location>
        <begin position="321"/>
        <end position="342"/>
    </location>
</feature>
<keyword evidence="3" id="KW-1185">Reference proteome</keyword>
<protein>
    <submittedName>
        <fullName evidence="2">Uncharacterized protein</fullName>
    </submittedName>
</protein>
<keyword evidence="1" id="KW-0472">Membrane</keyword>
<keyword evidence="1" id="KW-1133">Transmembrane helix</keyword>
<proteinExistence type="predicted"/>
<sequence>MSCPYTAAELSTNAQYGVWSSTSENDEFQWAAYWIDSSPDIGTLFQRFSVWDAEGRDIKYCNEWSGWCSDPSTIFKSDIFLGLCSLYPNITRHISNGQLGANWTSAGFNPSDKGLIRGLNSQIPSCLISYCTLIPACAATPHCLNANLYTSDGVISNTGMIKCWREICNDWTPYVNSDFGGIRLTISYLMQTLIALLGFAVLNTIHLRRYLAKKKKEKATQGTTSDKNPSISSSKTAAHALHLDDEKSHSGLWLLAMEEFHKLQCYYAIALLIASFVALYGGNSAEKAQLDEVFLMLISADGLVPVALTLYTLMLLRKTTLYHIILTSISTLLASATGFWVFKHYSSDQPLTSDRWPDTCGALSPQYICRWNFELSEDYYPQIAFVAGAIFCDMLIFCLVVWYTLSRVKIEALVQLKERVFPEGSKTLGLVKAMLHTLAIIILLACTLMELFFFRLLFFEKYSIMDVNDWGFGQIVGITVWFAVIIDLARHEIGMSQLWVLHSLQLHL</sequence>
<organism evidence="2 3">
    <name type="scientific">Alectoria fallacina</name>
    <dbReference type="NCBI Taxonomy" id="1903189"/>
    <lineage>
        <taxon>Eukaryota</taxon>
        <taxon>Fungi</taxon>
        <taxon>Dikarya</taxon>
        <taxon>Ascomycota</taxon>
        <taxon>Pezizomycotina</taxon>
        <taxon>Lecanoromycetes</taxon>
        <taxon>OSLEUM clade</taxon>
        <taxon>Lecanoromycetidae</taxon>
        <taxon>Lecanorales</taxon>
        <taxon>Lecanorineae</taxon>
        <taxon>Parmeliaceae</taxon>
        <taxon>Alectoria</taxon>
    </lineage>
</organism>
<feature type="transmembrane region" description="Helical" evidence="1">
    <location>
        <begin position="188"/>
        <end position="207"/>
    </location>
</feature>
<feature type="transmembrane region" description="Helical" evidence="1">
    <location>
        <begin position="383"/>
        <end position="405"/>
    </location>
</feature>
<gene>
    <name evidence="2" type="ORF">ALECFALPRED_009878</name>
</gene>
<accession>A0A8H3J8H7</accession>
<evidence type="ECO:0000313" key="2">
    <source>
        <dbReference type="EMBL" id="CAF9942656.1"/>
    </source>
</evidence>
<dbReference type="AlphaFoldDB" id="A0A8H3J8H7"/>
<name>A0A8H3J8H7_9LECA</name>
<feature type="transmembrane region" description="Helical" evidence="1">
    <location>
        <begin position="294"/>
        <end position="314"/>
    </location>
</feature>
<dbReference type="OrthoDB" id="4582561at2759"/>
<dbReference type="EMBL" id="CAJPDR010000786">
    <property type="protein sequence ID" value="CAF9942656.1"/>
    <property type="molecule type" value="Genomic_DNA"/>
</dbReference>
<keyword evidence="1" id="KW-0812">Transmembrane</keyword>
<dbReference type="Proteomes" id="UP000664203">
    <property type="component" value="Unassembled WGS sequence"/>
</dbReference>
<evidence type="ECO:0000256" key="1">
    <source>
        <dbReference type="SAM" id="Phobius"/>
    </source>
</evidence>
<feature type="transmembrane region" description="Helical" evidence="1">
    <location>
        <begin position="470"/>
        <end position="489"/>
    </location>
</feature>